<feature type="transmembrane region" description="Helical" evidence="1">
    <location>
        <begin position="47"/>
        <end position="75"/>
    </location>
</feature>
<gene>
    <name evidence="2" type="ordered locus">Plabr_3072</name>
</gene>
<reference evidence="3" key="1">
    <citation type="submission" date="2011-02" db="EMBL/GenBank/DDBJ databases">
        <title>The complete genome of Planctomyces brasiliensis DSM 5305.</title>
        <authorList>
            <person name="Lucas S."/>
            <person name="Copeland A."/>
            <person name="Lapidus A."/>
            <person name="Bruce D."/>
            <person name="Goodwin L."/>
            <person name="Pitluck S."/>
            <person name="Kyrpides N."/>
            <person name="Mavromatis K."/>
            <person name="Pagani I."/>
            <person name="Ivanova N."/>
            <person name="Ovchinnikova G."/>
            <person name="Lu M."/>
            <person name="Detter J.C."/>
            <person name="Han C."/>
            <person name="Land M."/>
            <person name="Hauser L."/>
            <person name="Markowitz V."/>
            <person name="Cheng J.-F."/>
            <person name="Hugenholtz P."/>
            <person name="Woyke T."/>
            <person name="Wu D."/>
            <person name="Tindall B."/>
            <person name="Pomrenke H.G."/>
            <person name="Brambilla E."/>
            <person name="Klenk H.-P."/>
            <person name="Eisen J.A."/>
        </authorList>
    </citation>
    <scope>NUCLEOTIDE SEQUENCE [LARGE SCALE GENOMIC DNA]</scope>
    <source>
        <strain evidence="3">ATCC 49424 / DSM 5305 / JCM 21570 / NBRC 103401 / IFAM 1448</strain>
    </source>
</reference>
<keyword evidence="1" id="KW-1133">Transmembrane helix</keyword>
<organism evidence="2 3">
    <name type="scientific">Rubinisphaera brasiliensis (strain ATCC 49424 / DSM 5305 / JCM 21570 / IAM 15109 / NBRC 103401 / IFAM 1448)</name>
    <name type="common">Planctomyces brasiliensis</name>
    <dbReference type="NCBI Taxonomy" id="756272"/>
    <lineage>
        <taxon>Bacteria</taxon>
        <taxon>Pseudomonadati</taxon>
        <taxon>Planctomycetota</taxon>
        <taxon>Planctomycetia</taxon>
        <taxon>Planctomycetales</taxon>
        <taxon>Planctomycetaceae</taxon>
        <taxon>Rubinisphaera</taxon>
    </lineage>
</organism>
<dbReference type="AlphaFoldDB" id="F0SHY6"/>
<keyword evidence="1" id="KW-0812">Transmembrane</keyword>
<protein>
    <submittedName>
        <fullName evidence="2">Uncharacterized protein</fullName>
    </submittedName>
</protein>
<dbReference type="Proteomes" id="UP000006860">
    <property type="component" value="Chromosome"/>
</dbReference>
<accession>F0SHY6</accession>
<dbReference type="EMBL" id="CP002546">
    <property type="protein sequence ID" value="ADY60669.1"/>
    <property type="molecule type" value="Genomic_DNA"/>
</dbReference>
<keyword evidence="1" id="KW-0472">Membrane</keyword>
<keyword evidence="3" id="KW-1185">Reference proteome</keyword>
<name>F0SHY6_RUBBR</name>
<dbReference type="KEGG" id="pbs:Plabr_3072"/>
<evidence type="ECO:0000256" key="1">
    <source>
        <dbReference type="SAM" id="Phobius"/>
    </source>
</evidence>
<evidence type="ECO:0000313" key="2">
    <source>
        <dbReference type="EMBL" id="ADY60669.1"/>
    </source>
</evidence>
<evidence type="ECO:0000313" key="3">
    <source>
        <dbReference type="Proteomes" id="UP000006860"/>
    </source>
</evidence>
<sequence length="86" mass="9585">MSMTLLEKTYIPRPRRLPVARSVVAPRRPVEPIRVEPLSPASDDKGVMILASSVACIVLFALAPLILFLVLTFFYPDMFLISVTPE</sequence>
<dbReference type="HOGENOM" id="CLU_2495953_0_0_0"/>
<proteinExistence type="predicted"/>